<keyword evidence="3" id="KW-1185">Reference proteome</keyword>
<sequence length="231" mass="24782">MDIRQVALGAALGAAMAVNAALQSLQDTGSFLIRTPDSSRNAVDLPGATVDARTRRALSFEDEEEEFLEFENVDDELPGITLQNSDLGGSPITSPQPEGAHLPQSSIEHNSETERCDPPVEQPAELGTCAKRRKTEGPLGFPVLPFAPPAAQTEEAMSLMLQQTTDTVLSTLEAAKGRRDRMLLEVGKSNAPETETSVKLVSSFIDALDNVSDSLKTVQSALFIKTNQETS</sequence>
<dbReference type="AlphaFoldDB" id="A0ABD3HIE8"/>
<evidence type="ECO:0000313" key="2">
    <source>
        <dbReference type="EMBL" id="KAL3689861.1"/>
    </source>
</evidence>
<feature type="compositionally biased region" description="Polar residues" evidence="1">
    <location>
        <begin position="81"/>
        <end position="96"/>
    </location>
</feature>
<organism evidence="2 3">
    <name type="scientific">Riccia sorocarpa</name>
    <dbReference type="NCBI Taxonomy" id="122646"/>
    <lineage>
        <taxon>Eukaryota</taxon>
        <taxon>Viridiplantae</taxon>
        <taxon>Streptophyta</taxon>
        <taxon>Embryophyta</taxon>
        <taxon>Marchantiophyta</taxon>
        <taxon>Marchantiopsida</taxon>
        <taxon>Marchantiidae</taxon>
        <taxon>Marchantiales</taxon>
        <taxon>Ricciaceae</taxon>
        <taxon>Riccia</taxon>
    </lineage>
</organism>
<accession>A0ABD3HIE8</accession>
<dbReference type="EMBL" id="JBJQOH010000004">
    <property type="protein sequence ID" value="KAL3689861.1"/>
    <property type="molecule type" value="Genomic_DNA"/>
</dbReference>
<protein>
    <submittedName>
        <fullName evidence="2">Uncharacterized protein</fullName>
    </submittedName>
</protein>
<feature type="compositionally biased region" description="Basic and acidic residues" evidence="1">
    <location>
        <begin position="109"/>
        <end position="118"/>
    </location>
</feature>
<proteinExistence type="predicted"/>
<name>A0ABD3HIE8_9MARC</name>
<feature type="region of interest" description="Disordered" evidence="1">
    <location>
        <begin position="78"/>
        <end position="121"/>
    </location>
</feature>
<evidence type="ECO:0000313" key="3">
    <source>
        <dbReference type="Proteomes" id="UP001633002"/>
    </source>
</evidence>
<evidence type="ECO:0000256" key="1">
    <source>
        <dbReference type="SAM" id="MobiDB-lite"/>
    </source>
</evidence>
<reference evidence="2 3" key="1">
    <citation type="submission" date="2024-09" db="EMBL/GenBank/DDBJ databases">
        <title>Chromosome-scale assembly of Riccia sorocarpa.</title>
        <authorList>
            <person name="Paukszto L."/>
        </authorList>
    </citation>
    <scope>NUCLEOTIDE SEQUENCE [LARGE SCALE GENOMIC DNA]</scope>
    <source>
        <strain evidence="2">LP-2024</strain>
        <tissue evidence="2">Aerial parts of the thallus</tissue>
    </source>
</reference>
<gene>
    <name evidence="2" type="ORF">R1sor_016170</name>
</gene>
<comment type="caution">
    <text evidence="2">The sequence shown here is derived from an EMBL/GenBank/DDBJ whole genome shotgun (WGS) entry which is preliminary data.</text>
</comment>
<dbReference type="Proteomes" id="UP001633002">
    <property type="component" value="Unassembled WGS sequence"/>
</dbReference>